<name>A0ACA9Q057_9GLOM</name>
<comment type="caution">
    <text evidence="1">The sequence shown here is derived from an EMBL/GenBank/DDBJ whole genome shotgun (WGS) entry which is preliminary data.</text>
</comment>
<evidence type="ECO:0000313" key="2">
    <source>
        <dbReference type="Proteomes" id="UP000789366"/>
    </source>
</evidence>
<keyword evidence="2" id="KW-1185">Reference proteome</keyword>
<accession>A0ACA9Q057</accession>
<protein>
    <submittedName>
        <fullName evidence="1">730_t:CDS:1</fullName>
    </submittedName>
</protein>
<organism evidence="1 2">
    <name type="scientific">Cetraspora pellucida</name>
    <dbReference type="NCBI Taxonomy" id="1433469"/>
    <lineage>
        <taxon>Eukaryota</taxon>
        <taxon>Fungi</taxon>
        <taxon>Fungi incertae sedis</taxon>
        <taxon>Mucoromycota</taxon>
        <taxon>Glomeromycotina</taxon>
        <taxon>Glomeromycetes</taxon>
        <taxon>Diversisporales</taxon>
        <taxon>Gigasporaceae</taxon>
        <taxon>Cetraspora</taxon>
    </lineage>
</organism>
<dbReference type="Proteomes" id="UP000789366">
    <property type="component" value="Unassembled WGS sequence"/>
</dbReference>
<gene>
    <name evidence="1" type="ORF">SPELUC_LOCUS12915</name>
</gene>
<proteinExistence type="predicted"/>
<sequence>MDFSTSIAATGLVSSVNYEEWQSIFALVGIIQQSSKSQYFAKQDKLFDGLKNKAVNSAQKALYKVLDKLIENKQFNLEV</sequence>
<evidence type="ECO:0000313" key="1">
    <source>
        <dbReference type="EMBL" id="CAG8728266.1"/>
    </source>
</evidence>
<feature type="non-terminal residue" evidence="1">
    <location>
        <position position="79"/>
    </location>
</feature>
<reference evidence="1" key="1">
    <citation type="submission" date="2021-06" db="EMBL/GenBank/DDBJ databases">
        <authorList>
            <person name="Kallberg Y."/>
            <person name="Tangrot J."/>
            <person name="Rosling A."/>
        </authorList>
    </citation>
    <scope>NUCLEOTIDE SEQUENCE</scope>
    <source>
        <strain evidence="1">28 12/20/2015</strain>
    </source>
</reference>
<dbReference type="EMBL" id="CAJVPW010032207">
    <property type="protein sequence ID" value="CAG8728266.1"/>
    <property type="molecule type" value="Genomic_DNA"/>
</dbReference>